<keyword evidence="3" id="KW-1185">Reference proteome</keyword>
<name>A0A8X6S8C6_TRICX</name>
<organism evidence="2 3">
    <name type="scientific">Trichonephila clavipes</name>
    <name type="common">Golden silk orbweaver</name>
    <name type="synonym">Nephila clavipes</name>
    <dbReference type="NCBI Taxonomy" id="2585209"/>
    <lineage>
        <taxon>Eukaryota</taxon>
        <taxon>Metazoa</taxon>
        <taxon>Ecdysozoa</taxon>
        <taxon>Arthropoda</taxon>
        <taxon>Chelicerata</taxon>
        <taxon>Arachnida</taxon>
        <taxon>Araneae</taxon>
        <taxon>Araneomorphae</taxon>
        <taxon>Entelegynae</taxon>
        <taxon>Araneoidea</taxon>
        <taxon>Nephilidae</taxon>
        <taxon>Trichonephila</taxon>
    </lineage>
</organism>
<evidence type="ECO:0000259" key="1">
    <source>
        <dbReference type="Pfam" id="PF13358"/>
    </source>
</evidence>
<dbReference type="AlphaFoldDB" id="A0A8X6S8C6"/>
<accession>A0A8X6S8C6</accession>
<dbReference type="Gene3D" id="3.30.420.10">
    <property type="entry name" value="Ribonuclease H-like superfamily/Ribonuclease H"/>
    <property type="match status" value="1"/>
</dbReference>
<protein>
    <submittedName>
        <fullName evidence="2">Transposable element Tc1 transposase</fullName>
    </submittedName>
</protein>
<dbReference type="InterPro" id="IPR036397">
    <property type="entry name" value="RNaseH_sf"/>
</dbReference>
<evidence type="ECO:0000313" key="3">
    <source>
        <dbReference type="Proteomes" id="UP000887159"/>
    </source>
</evidence>
<sequence>MKDVVACPYQAILQNMVDLVWGTVPDCSLGEVGNCLWGPQKRVLFSISTPKKSSTSTGEILAIDPTPQKIVEEEDKIQMQDDIQADSNVQLDIQNRNHFGPEYQNDIGLFRNITEDQSASAIAHQLCTTTGRQVSRFTEARRLHKGGLFARRPERCLQLKVDYRLHRLQWCGEPKKTGQLINGVVLFTDESWFSTRSDSQHVLIWREIGTRFYTSNIKERHRYGGPGFLVWRGIMLNGRTELHIFDRGSVIGDRYCEEVLLPHVRLFRGAIGPDFSFMDDNAQPHRILAVEELLESEDITRMDWPAYSPDLNPIEHVWDALGRRIAARLRHPESTQQLKQMLIEEWALIPQDMFHQLDLSMRRRCEATIVVRGGHIPY</sequence>
<comment type="caution">
    <text evidence="2">The sequence shown here is derived from an EMBL/GenBank/DDBJ whole genome shotgun (WGS) entry which is preliminary data.</text>
</comment>
<evidence type="ECO:0000313" key="2">
    <source>
        <dbReference type="EMBL" id="GFY04707.1"/>
    </source>
</evidence>
<dbReference type="InterPro" id="IPR038717">
    <property type="entry name" value="Tc1-like_DDE_dom"/>
</dbReference>
<dbReference type="InterPro" id="IPR052338">
    <property type="entry name" value="Transposase_5"/>
</dbReference>
<reference evidence="2" key="1">
    <citation type="submission" date="2020-08" db="EMBL/GenBank/DDBJ databases">
        <title>Multicomponent nature underlies the extraordinary mechanical properties of spider dragline silk.</title>
        <authorList>
            <person name="Kono N."/>
            <person name="Nakamura H."/>
            <person name="Mori M."/>
            <person name="Yoshida Y."/>
            <person name="Ohtoshi R."/>
            <person name="Malay A.D."/>
            <person name="Moran D.A.P."/>
            <person name="Tomita M."/>
            <person name="Numata K."/>
            <person name="Arakawa K."/>
        </authorList>
    </citation>
    <scope>NUCLEOTIDE SEQUENCE</scope>
</reference>
<dbReference type="PANTHER" id="PTHR23022">
    <property type="entry name" value="TRANSPOSABLE ELEMENT-RELATED"/>
    <property type="match status" value="1"/>
</dbReference>
<dbReference type="Proteomes" id="UP000887159">
    <property type="component" value="Unassembled WGS sequence"/>
</dbReference>
<gene>
    <name evidence="2" type="primary">tc1a</name>
    <name evidence="2" type="ORF">TNCV_419621</name>
</gene>
<dbReference type="Pfam" id="PF13358">
    <property type="entry name" value="DDE_3"/>
    <property type="match status" value="1"/>
</dbReference>
<dbReference type="EMBL" id="BMAU01021245">
    <property type="protein sequence ID" value="GFY04707.1"/>
    <property type="molecule type" value="Genomic_DNA"/>
</dbReference>
<proteinExistence type="predicted"/>
<dbReference type="GO" id="GO:0003676">
    <property type="term" value="F:nucleic acid binding"/>
    <property type="evidence" value="ECO:0007669"/>
    <property type="project" value="InterPro"/>
</dbReference>
<dbReference type="PANTHER" id="PTHR23022:SF135">
    <property type="entry name" value="SI:DKEY-77F5.3"/>
    <property type="match status" value="1"/>
</dbReference>
<feature type="domain" description="Tc1-like transposase DDE" evidence="1">
    <location>
        <begin position="185"/>
        <end position="332"/>
    </location>
</feature>